<feature type="compositionally biased region" description="Gly residues" evidence="3">
    <location>
        <begin position="202"/>
        <end position="219"/>
    </location>
</feature>
<comment type="caution">
    <text evidence="5">The sequence shown here is derived from an EMBL/GenBank/DDBJ whole genome shotgun (WGS) entry which is preliminary data.</text>
</comment>
<dbReference type="PANTHER" id="PTHR30055:SF226">
    <property type="entry name" value="HTH-TYPE TRANSCRIPTIONAL REGULATOR PKSA"/>
    <property type="match status" value="1"/>
</dbReference>
<evidence type="ECO:0000256" key="1">
    <source>
        <dbReference type="ARBA" id="ARBA00023125"/>
    </source>
</evidence>
<protein>
    <submittedName>
        <fullName evidence="5">TetR/AcrR family transcriptional regulator</fullName>
    </submittedName>
</protein>
<dbReference type="InterPro" id="IPR023772">
    <property type="entry name" value="DNA-bd_HTH_TetR-type_CS"/>
</dbReference>
<proteinExistence type="predicted"/>
<dbReference type="PROSITE" id="PS50977">
    <property type="entry name" value="HTH_TETR_2"/>
    <property type="match status" value="1"/>
</dbReference>
<dbReference type="RefSeq" id="WP_344540082.1">
    <property type="nucleotide sequence ID" value="NZ_BAAATD010000002.1"/>
</dbReference>
<dbReference type="Pfam" id="PF00440">
    <property type="entry name" value="TetR_N"/>
    <property type="match status" value="1"/>
</dbReference>
<organism evidence="5 6">
    <name type="scientific">Actinomadura fulvescens</name>
    <dbReference type="NCBI Taxonomy" id="46160"/>
    <lineage>
        <taxon>Bacteria</taxon>
        <taxon>Bacillati</taxon>
        <taxon>Actinomycetota</taxon>
        <taxon>Actinomycetes</taxon>
        <taxon>Streptosporangiales</taxon>
        <taxon>Thermomonosporaceae</taxon>
        <taxon>Actinomadura</taxon>
    </lineage>
</organism>
<dbReference type="SUPFAM" id="SSF46689">
    <property type="entry name" value="Homeodomain-like"/>
    <property type="match status" value="1"/>
</dbReference>
<evidence type="ECO:0000256" key="2">
    <source>
        <dbReference type="PROSITE-ProRule" id="PRU00335"/>
    </source>
</evidence>
<dbReference type="InterPro" id="IPR050109">
    <property type="entry name" value="HTH-type_TetR-like_transc_reg"/>
</dbReference>
<keyword evidence="6" id="KW-1185">Reference proteome</keyword>
<dbReference type="EMBL" id="BAAATD010000002">
    <property type="protein sequence ID" value="GAA2588143.1"/>
    <property type="molecule type" value="Genomic_DNA"/>
</dbReference>
<feature type="region of interest" description="Disordered" evidence="3">
    <location>
        <begin position="202"/>
        <end position="226"/>
    </location>
</feature>
<dbReference type="PANTHER" id="PTHR30055">
    <property type="entry name" value="HTH-TYPE TRANSCRIPTIONAL REGULATOR RUTR"/>
    <property type="match status" value="1"/>
</dbReference>
<reference evidence="6" key="1">
    <citation type="journal article" date="2019" name="Int. J. Syst. Evol. Microbiol.">
        <title>The Global Catalogue of Microorganisms (GCM) 10K type strain sequencing project: providing services to taxonomists for standard genome sequencing and annotation.</title>
        <authorList>
            <consortium name="The Broad Institute Genomics Platform"/>
            <consortium name="The Broad Institute Genome Sequencing Center for Infectious Disease"/>
            <person name="Wu L."/>
            <person name="Ma J."/>
        </authorList>
    </citation>
    <scope>NUCLEOTIDE SEQUENCE [LARGE SCALE GENOMIC DNA]</scope>
    <source>
        <strain evidence="6">JCM 6833</strain>
    </source>
</reference>
<dbReference type="Gene3D" id="1.10.10.60">
    <property type="entry name" value="Homeodomain-like"/>
    <property type="match status" value="1"/>
</dbReference>
<gene>
    <name evidence="5" type="ORF">GCM10010411_21290</name>
</gene>
<dbReference type="PRINTS" id="PR00455">
    <property type="entry name" value="HTHTETR"/>
</dbReference>
<feature type="domain" description="HTH tetR-type" evidence="4">
    <location>
        <begin position="14"/>
        <end position="74"/>
    </location>
</feature>
<dbReference type="InterPro" id="IPR001647">
    <property type="entry name" value="HTH_TetR"/>
</dbReference>
<dbReference type="Gene3D" id="1.10.357.10">
    <property type="entry name" value="Tetracycline Repressor, domain 2"/>
    <property type="match status" value="1"/>
</dbReference>
<evidence type="ECO:0000256" key="3">
    <source>
        <dbReference type="SAM" id="MobiDB-lite"/>
    </source>
</evidence>
<dbReference type="InterPro" id="IPR009057">
    <property type="entry name" value="Homeodomain-like_sf"/>
</dbReference>
<keyword evidence="1 2" id="KW-0238">DNA-binding</keyword>
<evidence type="ECO:0000259" key="4">
    <source>
        <dbReference type="PROSITE" id="PS50977"/>
    </source>
</evidence>
<dbReference type="PROSITE" id="PS01081">
    <property type="entry name" value="HTH_TETR_1"/>
    <property type="match status" value="1"/>
</dbReference>
<evidence type="ECO:0000313" key="5">
    <source>
        <dbReference type="EMBL" id="GAA2588143.1"/>
    </source>
</evidence>
<feature type="DNA-binding region" description="H-T-H motif" evidence="2">
    <location>
        <begin position="37"/>
        <end position="56"/>
    </location>
</feature>
<sequence length="226" mass="23344">MPKISEATVAEHRARQLRTLLDAARALVAEEGIEALSLAALARRVGLSRPSLYEYFRSKDDLVAAIVEDELPRWASLVDEALAGAPGLAGKVEAYVRVQLEVMADGRHAAAVALVEHALAEPAAPGAAGRGQGGEARRIRDGHAQLLRPLVTALDEAGIRGPELRAHLIQGIVDAAAKLFAERPGNAEEVISTAVAQALHGLGGDSGGGGRGDGWGDGGQPLAATS</sequence>
<name>A0ABP6BUJ5_9ACTN</name>
<accession>A0ABP6BUJ5</accession>
<dbReference type="Proteomes" id="UP001501509">
    <property type="component" value="Unassembled WGS sequence"/>
</dbReference>
<evidence type="ECO:0000313" key="6">
    <source>
        <dbReference type="Proteomes" id="UP001501509"/>
    </source>
</evidence>